<dbReference type="EMBL" id="UXSR01000079">
    <property type="protein sequence ID" value="VDD74801.1"/>
    <property type="molecule type" value="Genomic_DNA"/>
</dbReference>
<dbReference type="AlphaFoldDB" id="A0A0R3U2T2"/>
<reference evidence="1 2" key="1">
    <citation type="submission" date="2018-10" db="EMBL/GenBank/DDBJ databases">
        <authorList>
            <consortium name="Pathogen Informatics"/>
        </authorList>
    </citation>
    <scope>NUCLEOTIDE SEQUENCE [LARGE SCALE GENOMIC DNA]</scope>
</reference>
<protein>
    <submittedName>
        <fullName evidence="1">Uncharacterized protein</fullName>
    </submittedName>
</protein>
<keyword evidence="2" id="KW-1185">Reference proteome</keyword>
<evidence type="ECO:0000313" key="1">
    <source>
        <dbReference type="EMBL" id="VDD74801.1"/>
    </source>
</evidence>
<name>A0A0R3U2T2_MESCO</name>
<accession>A0A0R3U2T2</accession>
<evidence type="ECO:0000313" key="2">
    <source>
        <dbReference type="Proteomes" id="UP000267029"/>
    </source>
</evidence>
<gene>
    <name evidence="1" type="ORF">MCOS_LOCUS804</name>
</gene>
<organism evidence="1 2">
    <name type="scientific">Mesocestoides corti</name>
    <name type="common">Flatworm</name>
    <dbReference type="NCBI Taxonomy" id="53468"/>
    <lineage>
        <taxon>Eukaryota</taxon>
        <taxon>Metazoa</taxon>
        <taxon>Spiralia</taxon>
        <taxon>Lophotrochozoa</taxon>
        <taxon>Platyhelminthes</taxon>
        <taxon>Cestoda</taxon>
        <taxon>Eucestoda</taxon>
        <taxon>Cyclophyllidea</taxon>
        <taxon>Mesocestoididae</taxon>
        <taxon>Mesocestoides</taxon>
    </lineage>
</organism>
<sequence>MIANRPVISVNNVYIVLIFTLFFIEAATAIPKTLEHGLVINRRPELYYAADVVDKAYRLCWVEIQKDILTGRKRRSEESNPQDSFPRWVPIAGGRRYYLPLSEQKKLSIGENCLLVKGIEIARREEGRFLPFSGDFGWEADESFTRPPWIFLLAWNERSSATITQSPRIQRHYRDQSKNYRYGYEIRL</sequence>
<dbReference type="Proteomes" id="UP000267029">
    <property type="component" value="Unassembled WGS sequence"/>
</dbReference>
<proteinExistence type="predicted"/>
<dbReference type="OrthoDB" id="6226507at2759"/>